<dbReference type="GO" id="GO:0016747">
    <property type="term" value="F:acyltransferase activity, transferring groups other than amino-acyl groups"/>
    <property type="evidence" value="ECO:0007669"/>
    <property type="project" value="InterPro"/>
</dbReference>
<reference evidence="5 7" key="2">
    <citation type="submission" date="2019-08" db="EMBL/GenBank/DDBJ databases">
        <authorList>
            <person name="Peeters C."/>
        </authorList>
    </citation>
    <scope>NUCLEOTIDE SEQUENCE [LARGE SCALE GENOMIC DNA]</scope>
    <source>
        <strain evidence="5 7">LMG 31119</strain>
    </source>
</reference>
<dbReference type="STRING" id="93220.A6P55_24625"/>
<dbReference type="Pfam" id="PF13508">
    <property type="entry name" value="Acetyltransf_7"/>
    <property type="match status" value="1"/>
</dbReference>
<dbReference type="SUPFAM" id="SSF55729">
    <property type="entry name" value="Acyl-CoA N-acyltransferases (Nat)"/>
    <property type="match status" value="1"/>
</dbReference>
<feature type="domain" description="N-acetyltransferase" evidence="3">
    <location>
        <begin position="7"/>
        <end position="161"/>
    </location>
</feature>
<evidence type="ECO:0000256" key="2">
    <source>
        <dbReference type="ARBA" id="ARBA00023315"/>
    </source>
</evidence>
<dbReference type="CDD" id="cd04301">
    <property type="entry name" value="NAT_SF"/>
    <property type="match status" value="1"/>
</dbReference>
<keyword evidence="1" id="KW-0808">Transferase</keyword>
<dbReference type="GeneID" id="57199203"/>
<evidence type="ECO:0000256" key="1">
    <source>
        <dbReference type="ARBA" id="ARBA00022679"/>
    </source>
</evidence>
<name>A0A378YDP4_9BURK</name>
<dbReference type="EMBL" id="CABPSO010000002">
    <property type="protein sequence ID" value="VVE62145.1"/>
    <property type="molecule type" value="Genomic_DNA"/>
</dbReference>
<dbReference type="InterPro" id="IPR016181">
    <property type="entry name" value="Acyl_CoA_acyltransferase"/>
</dbReference>
<evidence type="ECO:0000313" key="4">
    <source>
        <dbReference type="EMBL" id="SUA75204.1"/>
    </source>
</evidence>
<protein>
    <submittedName>
        <fullName evidence="5">GNAT family N-acetyltransferase</fullName>
    </submittedName>
    <submittedName>
        <fullName evidence="4">N-acetylglutamate synthase</fullName>
    </submittedName>
</protein>
<dbReference type="InterPro" id="IPR000182">
    <property type="entry name" value="GNAT_dom"/>
</dbReference>
<gene>
    <name evidence="4" type="ORF">NCTC13160_00714</name>
    <name evidence="5" type="ORF">PPN31119_00755</name>
</gene>
<dbReference type="PANTHER" id="PTHR43800">
    <property type="entry name" value="PEPTIDYL-LYSINE N-ACETYLTRANSFERASE YJAB"/>
    <property type="match status" value="1"/>
</dbReference>
<dbReference type="PROSITE" id="PS51186">
    <property type="entry name" value="GNAT"/>
    <property type="match status" value="1"/>
</dbReference>
<evidence type="ECO:0000313" key="7">
    <source>
        <dbReference type="Proteomes" id="UP000361468"/>
    </source>
</evidence>
<evidence type="ECO:0000313" key="5">
    <source>
        <dbReference type="EMBL" id="VVE62145.1"/>
    </source>
</evidence>
<dbReference type="Proteomes" id="UP000254573">
    <property type="component" value="Unassembled WGS sequence"/>
</dbReference>
<evidence type="ECO:0000259" key="3">
    <source>
        <dbReference type="PROSITE" id="PS51186"/>
    </source>
</evidence>
<accession>A0A378YDP4</accession>
<dbReference type="Proteomes" id="UP000361468">
    <property type="component" value="Unassembled WGS sequence"/>
</dbReference>
<keyword evidence="2" id="KW-0012">Acyltransferase</keyword>
<sequence>MTRQRAARVRLATPADVPAMAVVERSAAARFRTLPELAWLADGEPIAAADQLAWIAAGTAWVATDPDDAPVGLLDAEVFGTALHVWELSVHRSWQGRGIGRALLDAAIGHACEAGLGAVTLTTFRDVAWNAPFYARAGFETINDDTLCARLRAVLARERAAGLSPARRCAMRRRLVTG</sequence>
<dbReference type="RefSeq" id="WP_028730880.1">
    <property type="nucleotide sequence ID" value="NC_023018.2"/>
</dbReference>
<dbReference type="Gene3D" id="3.40.630.30">
    <property type="match status" value="1"/>
</dbReference>
<evidence type="ECO:0000313" key="6">
    <source>
        <dbReference type="Proteomes" id="UP000254573"/>
    </source>
</evidence>
<reference evidence="4 6" key="1">
    <citation type="submission" date="2018-06" db="EMBL/GenBank/DDBJ databases">
        <authorList>
            <consortium name="Pathogen Informatics"/>
            <person name="Doyle S."/>
        </authorList>
    </citation>
    <scope>NUCLEOTIDE SEQUENCE [LARGE SCALE GENOMIC DNA]</scope>
    <source>
        <strain evidence="4 6">NCTC13160</strain>
    </source>
</reference>
<organism evidence="4 6">
    <name type="scientific">Pandoraea pnomenusa</name>
    <dbReference type="NCBI Taxonomy" id="93220"/>
    <lineage>
        <taxon>Bacteria</taxon>
        <taxon>Pseudomonadati</taxon>
        <taxon>Pseudomonadota</taxon>
        <taxon>Betaproteobacteria</taxon>
        <taxon>Burkholderiales</taxon>
        <taxon>Burkholderiaceae</taxon>
        <taxon>Pandoraea</taxon>
    </lineage>
</organism>
<proteinExistence type="predicted"/>
<dbReference type="EMBL" id="UGSG01000001">
    <property type="protein sequence ID" value="SUA75204.1"/>
    <property type="molecule type" value="Genomic_DNA"/>
</dbReference>
<keyword evidence="7" id="KW-1185">Reference proteome</keyword>
<dbReference type="AlphaFoldDB" id="A0A378YDP4"/>
<dbReference type="PANTHER" id="PTHR43800:SF1">
    <property type="entry name" value="PEPTIDYL-LYSINE N-ACETYLTRANSFERASE YJAB"/>
    <property type="match status" value="1"/>
</dbReference>